<keyword evidence="6" id="KW-0804">Transcription</keyword>
<keyword evidence="2" id="KW-0677">Repeat</keyword>
<dbReference type="SMART" id="SM00355">
    <property type="entry name" value="ZnF_C2H2"/>
    <property type="match status" value="3"/>
</dbReference>
<feature type="region of interest" description="Disordered" evidence="8">
    <location>
        <begin position="65"/>
        <end position="91"/>
    </location>
</feature>
<feature type="region of interest" description="Disordered" evidence="8">
    <location>
        <begin position="452"/>
        <end position="475"/>
    </location>
</feature>
<dbReference type="GO" id="GO:0008270">
    <property type="term" value="F:zinc ion binding"/>
    <property type="evidence" value="ECO:0007669"/>
    <property type="project" value="UniProtKB-KW"/>
</dbReference>
<name>A0A1M8A272_MALS4</name>
<evidence type="ECO:0000256" key="6">
    <source>
        <dbReference type="ARBA" id="ARBA00023163"/>
    </source>
</evidence>
<dbReference type="Pfam" id="PF00096">
    <property type="entry name" value="zf-C2H2"/>
    <property type="match status" value="2"/>
</dbReference>
<dbReference type="STRING" id="1230383.A0A1M8A272"/>
<keyword evidence="3 7" id="KW-0863">Zinc-finger</keyword>
<evidence type="ECO:0000256" key="3">
    <source>
        <dbReference type="ARBA" id="ARBA00022771"/>
    </source>
</evidence>
<evidence type="ECO:0000256" key="8">
    <source>
        <dbReference type="SAM" id="MobiDB-lite"/>
    </source>
</evidence>
<evidence type="ECO:0000313" key="11">
    <source>
        <dbReference type="Proteomes" id="UP000186303"/>
    </source>
</evidence>
<dbReference type="Proteomes" id="UP000186303">
    <property type="component" value="Chromosome 2"/>
</dbReference>
<accession>A0A1M8A272</accession>
<keyword evidence="4" id="KW-0862">Zinc</keyword>
<dbReference type="PROSITE" id="PS00028">
    <property type="entry name" value="ZINC_FINGER_C2H2_1"/>
    <property type="match status" value="2"/>
</dbReference>
<feature type="compositionally biased region" description="Polar residues" evidence="8">
    <location>
        <begin position="573"/>
        <end position="589"/>
    </location>
</feature>
<protein>
    <submittedName>
        <fullName evidence="10">Similar to S.cerevisiae protein CRZ1 (Transcription factor, activates transcription of stress response genes)</fullName>
    </submittedName>
</protein>
<feature type="domain" description="C2H2-type" evidence="9">
    <location>
        <begin position="636"/>
        <end position="665"/>
    </location>
</feature>
<gene>
    <name evidence="10" type="ORF">MSYG_0908</name>
</gene>
<feature type="region of interest" description="Disordered" evidence="8">
    <location>
        <begin position="380"/>
        <end position="409"/>
    </location>
</feature>
<feature type="compositionally biased region" description="Polar residues" evidence="8">
    <location>
        <begin position="148"/>
        <end position="171"/>
    </location>
</feature>
<feature type="region of interest" description="Disordered" evidence="8">
    <location>
        <begin position="148"/>
        <end position="172"/>
    </location>
</feature>
<evidence type="ECO:0000256" key="4">
    <source>
        <dbReference type="ARBA" id="ARBA00022833"/>
    </source>
</evidence>
<dbReference type="GO" id="GO:0045944">
    <property type="term" value="P:positive regulation of transcription by RNA polymerase II"/>
    <property type="evidence" value="ECO:0007669"/>
    <property type="project" value="UniProtKB-ARBA"/>
</dbReference>
<feature type="compositionally biased region" description="Low complexity" evidence="8">
    <location>
        <begin position="307"/>
        <end position="318"/>
    </location>
</feature>
<dbReference type="PANTHER" id="PTHR19818">
    <property type="entry name" value="ZINC FINGER PROTEIN ZIC AND GLI"/>
    <property type="match status" value="1"/>
</dbReference>
<reference evidence="11" key="1">
    <citation type="journal article" date="2017" name="Nucleic Acids Res.">
        <title>Proteogenomics produces comprehensive and highly accurate protein-coding gene annotation in a complete genome assembly of Malassezia sympodialis.</title>
        <authorList>
            <person name="Zhu Y."/>
            <person name="Engstroem P.G."/>
            <person name="Tellgren-Roth C."/>
            <person name="Baudo C.D."/>
            <person name="Kennell J.C."/>
            <person name="Sun S."/>
            <person name="Billmyre R.B."/>
            <person name="Schroeder M.S."/>
            <person name="Andersson A."/>
            <person name="Holm T."/>
            <person name="Sigurgeirsson B."/>
            <person name="Wu G."/>
            <person name="Sankaranarayanan S.R."/>
            <person name="Siddharthan R."/>
            <person name="Sanyal K."/>
            <person name="Lundeberg J."/>
            <person name="Nystedt B."/>
            <person name="Boekhout T."/>
            <person name="Dawson T.L. Jr."/>
            <person name="Heitman J."/>
            <person name="Scheynius A."/>
            <person name="Lehtioe J."/>
        </authorList>
    </citation>
    <scope>NUCLEOTIDE SEQUENCE [LARGE SCALE GENOMIC DNA]</scope>
    <source>
        <strain evidence="11">ATCC 42132</strain>
    </source>
</reference>
<dbReference type="OrthoDB" id="4748970at2759"/>
<dbReference type="Gene3D" id="3.30.160.60">
    <property type="entry name" value="Classic Zinc Finger"/>
    <property type="match status" value="3"/>
</dbReference>
<dbReference type="GO" id="GO:0005634">
    <property type="term" value="C:nucleus"/>
    <property type="evidence" value="ECO:0007669"/>
    <property type="project" value="UniProtKB-ARBA"/>
</dbReference>
<evidence type="ECO:0000256" key="2">
    <source>
        <dbReference type="ARBA" id="ARBA00022737"/>
    </source>
</evidence>
<evidence type="ECO:0000313" key="10">
    <source>
        <dbReference type="EMBL" id="SHO76570.1"/>
    </source>
</evidence>
<dbReference type="AlphaFoldDB" id="A0A1M8A272"/>
<dbReference type="PROSITE" id="PS50157">
    <property type="entry name" value="ZINC_FINGER_C2H2_2"/>
    <property type="match status" value="3"/>
</dbReference>
<feature type="domain" description="C2H2-type" evidence="9">
    <location>
        <begin position="606"/>
        <end position="635"/>
    </location>
</feature>
<proteinExistence type="predicted"/>
<dbReference type="GO" id="GO:0000981">
    <property type="term" value="F:DNA-binding transcription factor activity, RNA polymerase II-specific"/>
    <property type="evidence" value="ECO:0007669"/>
    <property type="project" value="TreeGrafter"/>
</dbReference>
<feature type="compositionally biased region" description="Polar residues" evidence="8">
    <location>
        <begin position="502"/>
        <end position="565"/>
    </location>
</feature>
<keyword evidence="11" id="KW-1185">Reference proteome</keyword>
<organism evidence="10 11">
    <name type="scientific">Malassezia sympodialis (strain ATCC 42132)</name>
    <name type="common">Atopic eczema-associated yeast</name>
    <dbReference type="NCBI Taxonomy" id="1230383"/>
    <lineage>
        <taxon>Eukaryota</taxon>
        <taxon>Fungi</taxon>
        <taxon>Dikarya</taxon>
        <taxon>Basidiomycota</taxon>
        <taxon>Ustilaginomycotina</taxon>
        <taxon>Malasseziomycetes</taxon>
        <taxon>Malasseziales</taxon>
        <taxon>Malasseziaceae</taxon>
        <taxon>Malassezia</taxon>
    </lineage>
</organism>
<evidence type="ECO:0000256" key="1">
    <source>
        <dbReference type="ARBA" id="ARBA00022723"/>
    </source>
</evidence>
<dbReference type="EMBL" id="LT671822">
    <property type="protein sequence ID" value="SHO76570.1"/>
    <property type="molecule type" value="Genomic_DNA"/>
</dbReference>
<evidence type="ECO:0000256" key="5">
    <source>
        <dbReference type="ARBA" id="ARBA00023015"/>
    </source>
</evidence>
<dbReference type="InterPro" id="IPR036236">
    <property type="entry name" value="Znf_C2H2_sf"/>
</dbReference>
<dbReference type="GO" id="GO:0000978">
    <property type="term" value="F:RNA polymerase II cis-regulatory region sequence-specific DNA binding"/>
    <property type="evidence" value="ECO:0007669"/>
    <property type="project" value="TreeGrafter"/>
</dbReference>
<dbReference type="FunFam" id="3.30.160.60:FF:000032">
    <property type="entry name" value="Krueppel-like factor 4"/>
    <property type="match status" value="1"/>
</dbReference>
<dbReference type="PANTHER" id="PTHR19818:SF165">
    <property type="entry name" value="RNA POLYMERASE II TRANSCRIPTION FACTOR, PUTATIVE-RELATED"/>
    <property type="match status" value="1"/>
</dbReference>
<keyword evidence="5" id="KW-0805">Transcription regulation</keyword>
<evidence type="ECO:0000256" key="7">
    <source>
        <dbReference type="PROSITE-ProRule" id="PRU00042"/>
    </source>
</evidence>
<feature type="region of interest" description="Disordered" evidence="8">
    <location>
        <begin position="229"/>
        <end position="255"/>
    </location>
</feature>
<sequence length="704" mass="76588">MDTLTWQYPLPHERNAMLGVSATPAPVALAGGTNLLPTHTDPQLPSNLGMPVPGRDVLVRHGALDEESGSEVPGEGQVLSQDSGQPPWHQPPVLWNDSPVSLPAVVPTMSAPMINVSMATPVPQESDISTSLPFSSDDAKGQGYPFYTSDSQSSMTGSPVAGSNSDTSQSGWEPVMYPNDPAATMGPISLHQNHRQPHNEHFKGLLKLDVNMGFTGDCKMESPTTMLHPVGPGWKKRRSASDVGPRTPSLLGPTVDAFTSPIDDLSYLIHSMGGKTSPREMTAPSMASTASAPGINFESLTLQAEESSPSLQAPLSPSLKRDANSTDPTFASCNIGVPSQEMTLNPSLIQTPPNDMVRKSDMQVFQEPGIYADANEENLAGPVRHGSKSPRPLSPYHASTRSVTPESEHSFDNSIQNEAAVRMMQWRFPLSGSHQSLHPMDAYGPALHQGVRFPSTSRNPRRHLRTSVSEDFQGRTKHGSLFPVANSMDLRQHELPFLSPLQRHQASSMSSDMVKCQSSPGRQVSQEVPSTTGVSLSSLEEYNTLVDTQVEPDSSPRNANQSSNRHSPRENSETSFHSASQTRTPVVTTSASQAASASRRKAEALYTCPFPDCGSTFTRQYNLRGHLRSHLDERPFKCEWPGCGRSFARVHDCKRHHNLHLNIKPYQCEGCQKTFARLDALNRHYKSEASTCGIKAADKLTKPS</sequence>
<feature type="region of interest" description="Disordered" evidence="8">
    <location>
        <begin position="502"/>
        <end position="595"/>
    </location>
</feature>
<dbReference type="OMA" id="PHERNAM"/>
<evidence type="ECO:0000259" key="9">
    <source>
        <dbReference type="PROSITE" id="PS50157"/>
    </source>
</evidence>
<dbReference type="SUPFAM" id="SSF57667">
    <property type="entry name" value="beta-beta-alpha zinc fingers"/>
    <property type="match status" value="2"/>
</dbReference>
<feature type="domain" description="C2H2-type" evidence="9">
    <location>
        <begin position="666"/>
        <end position="696"/>
    </location>
</feature>
<feature type="region of interest" description="Disordered" evidence="8">
    <location>
        <begin position="303"/>
        <end position="327"/>
    </location>
</feature>
<keyword evidence="1" id="KW-0479">Metal-binding</keyword>
<dbReference type="InterPro" id="IPR050329">
    <property type="entry name" value="GLI_C2H2-zinc-finger"/>
</dbReference>
<dbReference type="InterPro" id="IPR013087">
    <property type="entry name" value="Znf_C2H2_type"/>
</dbReference>
<dbReference type="VEuPathDB" id="FungiDB:MSYG_0908"/>